<dbReference type="GO" id="GO:0051707">
    <property type="term" value="P:response to other organism"/>
    <property type="evidence" value="ECO:0007669"/>
    <property type="project" value="UniProtKB-ARBA"/>
</dbReference>
<dbReference type="InterPro" id="IPR032675">
    <property type="entry name" value="LRR_dom_sf"/>
</dbReference>
<dbReference type="Gene3D" id="1.10.8.430">
    <property type="entry name" value="Helical domain of apoptotic protease-activating factors"/>
    <property type="match status" value="1"/>
</dbReference>
<dbReference type="PRINTS" id="PR00364">
    <property type="entry name" value="DISEASERSIST"/>
</dbReference>
<keyword evidence="3" id="KW-0611">Plant defense</keyword>
<evidence type="ECO:0000313" key="10">
    <source>
        <dbReference type="Proteomes" id="UP000032142"/>
    </source>
</evidence>
<dbReference type="GO" id="GO:0043531">
    <property type="term" value="F:ADP binding"/>
    <property type="evidence" value="ECO:0007669"/>
    <property type="project" value="InterPro"/>
</dbReference>
<name>A0A0B0ML94_GOSAR</name>
<evidence type="ECO:0000256" key="3">
    <source>
        <dbReference type="ARBA" id="ARBA00022821"/>
    </source>
</evidence>
<dbReference type="InterPro" id="IPR041118">
    <property type="entry name" value="Rx_N"/>
</dbReference>
<dbReference type="InterPro" id="IPR042197">
    <property type="entry name" value="Apaf_helical"/>
</dbReference>
<keyword evidence="2" id="KW-0547">Nucleotide-binding</keyword>
<organism evidence="9 10">
    <name type="scientific">Gossypium arboreum</name>
    <name type="common">Tree cotton</name>
    <name type="synonym">Gossypium nanking</name>
    <dbReference type="NCBI Taxonomy" id="29729"/>
    <lineage>
        <taxon>Eukaryota</taxon>
        <taxon>Viridiplantae</taxon>
        <taxon>Streptophyta</taxon>
        <taxon>Embryophyta</taxon>
        <taxon>Tracheophyta</taxon>
        <taxon>Spermatophyta</taxon>
        <taxon>Magnoliopsida</taxon>
        <taxon>eudicotyledons</taxon>
        <taxon>Gunneridae</taxon>
        <taxon>Pentapetalae</taxon>
        <taxon>rosids</taxon>
        <taxon>malvids</taxon>
        <taxon>Malvales</taxon>
        <taxon>Malvaceae</taxon>
        <taxon>Malvoideae</taxon>
        <taxon>Gossypium</taxon>
    </lineage>
</organism>
<dbReference type="InterPro" id="IPR002182">
    <property type="entry name" value="NB-ARC"/>
</dbReference>
<keyword evidence="10" id="KW-1185">Reference proteome</keyword>
<dbReference type="InterPro" id="IPR038005">
    <property type="entry name" value="RX-like_CC"/>
</dbReference>
<dbReference type="InterPro" id="IPR036388">
    <property type="entry name" value="WH-like_DNA-bd_sf"/>
</dbReference>
<evidence type="ECO:0000256" key="4">
    <source>
        <dbReference type="ARBA" id="ARBA00022840"/>
    </source>
</evidence>
<feature type="domain" description="Disease resistance protein winged helix" evidence="7">
    <location>
        <begin position="438"/>
        <end position="509"/>
    </location>
</feature>
<dbReference type="GO" id="GO:0005524">
    <property type="term" value="F:ATP binding"/>
    <property type="evidence" value="ECO:0007669"/>
    <property type="project" value="UniProtKB-KW"/>
</dbReference>
<reference evidence="10" key="1">
    <citation type="submission" date="2014-09" db="EMBL/GenBank/DDBJ databases">
        <authorList>
            <person name="Mudge J."/>
            <person name="Ramaraj T."/>
            <person name="Lindquist I.E."/>
            <person name="Bharti A.K."/>
            <person name="Sundararajan A."/>
            <person name="Cameron C.T."/>
            <person name="Woodward J.E."/>
            <person name="May G.D."/>
            <person name="Brubaker C."/>
            <person name="Broadhvest J."/>
            <person name="Wilkins T.A."/>
        </authorList>
    </citation>
    <scope>NUCLEOTIDE SEQUENCE</scope>
    <source>
        <strain evidence="10">cv. AKA8401</strain>
    </source>
</reference>
<dbReference type="GO" id="GO:0006952">
    <property type="term" value="P:defense response"/>
    <property type="evidence" value="ECO:0007669"/>
    <property type="project" value="UniProtKB-KW"/>
</dbReference>
<accession>A0A0B0ML94</accession>
<dbReference type="Pfam" id="PF18052">
    <property type="entry name" value="Rx_N"/>
    <property type="match status" value="1"/>
</dbReference>
<dbReference type="EMBL" id="JRRC01304575">
    <property type="protein sequence ID" value="KHG02868.1"/>
    <property type="molecule type" value="Genomic_DNA"/>
</dbReference>
<sequence>MAKSIVSAVLEKSSSLLMIPGEIKQNFELALALEEEIGKVIAHFQDIQSVLQDAESKQVKDANVRNWLKKLKDVAYDVDDVLDEWNSEKLKSQIEKEQKEARNFPLLKKMRNSISSFTFQTILYYKIASKLNGVNEQLDTIATEKDRYKFGLEKVVEEPRRLITASFIDDEEVYGRCQETKILVNMLVAENSSGGGLKLPVISIMGMGGIGKTTLAQLVYNHSDVECHFDKRIWICVSDPFNEIRIAKEILEAFKGESSNLVGKDNILQEIRSHVSGKKVLLVLDDVWSEDATRWEQLKTSLKHCSPGSRILITTRNEKVAIIMGTTSPNLFLLNTLSLEECWSLLSRRAYYGRTREESENLDDIGRKIAEKCQGLPLAAKILGGLLRFKRTREQWQNVLDSEMWDIEEAEQDLFPPLFLSYYELPSALKQCISYCAVFPKGMILRKDELIKLWMAQDYLKGVRCEEMEIVGEEYFDELHMRSFFQDFRGDELDSDIIKYKMHDLIHDFLLVLMKTECVMLVNHDSEELKLDLSCERARYGTLIRKEAAPTEPNIFRFRKLRSLLIDSSYHDTSSLRLYLPRLFDQLTCLRTLNLSNGLFRNSIEELPDEIGKLVHLRYLNLKNNKKLKELPESLCGLCNLQTLNLKWCDSLKELPCGIGKIINLRHLENDQTNLSLMAIPKGIGRLTNLQTLGLFVVTSNSDTSSLGDLQNLIHLRGLLKISGLGAVCDVTEAEKAELENKKGLRTLILDFTISKGLMSNRWQRDDGRLLEALRPPPYLEELEIWWYSSPTISANWMMGLTKLSHVSLGYCLHLKSLPPLGKLPSLESLYIGGRSRVEKVSVEFLGVEREEILAPSSSLESPSSSVIAFPSLKHFEFEFFDLEEWEDWVPLTSREEHISIMPRLCSLTINSCPKLKALPCYVLHNTSLKQLNISQSPILSERCRKETGEDWLKISHIPSIMIDSVRIQVNCSSVEEFGLFVKFEFQSELMCITGEVYTSDFQACDDEKRLDRNCVLRQVTWDATGKKEGDWSMLCLFVSQDFFLVEVDKFVVQRVIERRCGRSSFLELVNSALYVKYFSLITYFLSSSYV</sequence>
<proteinExistence type="predicted"/>
<gene>
    <name evidence="9" type="ORF">F383_25032</name>
</gene>
<dbReference type="InterPro" id="IPR027417">
    <property type="entry name" value="P-loop_NTPase"/>
</dbReference>
<evidence type="ECO:0000259" key="5">
    <source>
        <dbReference type="Pfam" id="PF00931"/>
    </source>
</evidence>
<dbReference type="InterPro" id="IPR055414">
    <property type="entry name" value="LRR_R13L4/SHOC2-like"/>
</dbReference>
<dbReference type="Pfam" id="PF23559">
    <property type="entry name" value="WHD_DRP"/>
    <property type="match status" value="1"/>
</dbReference>
<dbReference type="Proteomes" id="UP000032142">
    <property type="component" value="Unassembled WGS sequence"/>
</dbReference>
<dbReference type="AlphaFoldDB" id="A0A0B0ML94"/>
<evidence type="ECO:0000313" key="9">
    <source>
        <dbReference type="EMBL" id="KHG02868.1"/>
    </source>
</evidence>
<dbReference type="SUPFAM" id="SSF52058">
    <property type="entry name" value="L domain-like"/>
    <property type="match status" value="1"/>
</dbReference>
<feature type="domain" description="Disease resistance R13L4/SHOC-2-like LRR" evidence="8">
    <location>
        <begin position="585"/>
        <end position="887"/>
    </location>
</feature>
<keyword evidence="4" id="KW-0067">ATP-binding</keyword>
<dbReference type="PANTHER" id="PTHR36766:SF40">
    <property type="entry name" value="DISEASE RESISTANCE PROTEIN RGA3"/>
    <property type="match status" value="1"/>
</dbReference>
<feature type="domain" description="NB-ARC" evidence="5">
    <location>
        <begin position="187"/>
        <end position="351"/>
    </location>
</feature>
<dbReference type="Gene3D" id="1.20.5.4130">
    <property type="match status" value="1"/>
</dbReference>
<evidence type="ECO:0000259" key="8">
    <source>
        <dbReference type="Pfam" id="PF23598"/>
    </source>
</evidence>
<dbReference type="CDD" id="cd14798">
    <property type="entry name" value="RX-CC_like"/>
    <property type="match status" value="1"/>
</dbReference>
<dbReference type="InterPro" id="IPR058922">
    <property type="entry name" value="WHD_DRP"/>
</dbReference>
<dbReference type="Gene3D" id="1.10.10.10">
    <property type="entry name" value="Winged helix-like DNA-binding domain superfamily/Winged helix DNA-binding domain"/>
    <property type="match status" value="1"/>
</dbReference>
<evidence type="ECO:0000256" key="1">
    <source>
        <dbReference type="ARBA" id="ARBA00022737"/>
    </source>
</evidence>
<dbReference type="FunFam" id="3.40.50.300:FF:001091">
    <property type="entry name" value="Probable disease resistance protein At1g61300"/>
    <property type="match status" value="1"/>
</dbReference>
<protein>
    <submittedName>
        <fullName evidence="9">Putative disease resistance protein RGA3</fullName>
    </submittedName>
</protein>
<keyword evidence="1" id="KW-0677">Repeat</keyword>
<dbReference type="Pfam" id="PF23598">
    <property type="entry name" value="LRR_14"/>
    <property type="match status" value="1"/>
</dbReference>
<dbReference type="SUPFAM" id="SSF52540">
    <property type="entry name" value="P-loop containing nucleoside triphosphate hydrolases"/>
    <property type="match status" value="1"/>
</dbReference>
<evidence type="ECO:0000259" key="6">
    <source>
        <dbReference type="Pfam" id="PF18052"/>
    </source>
</evidence>
<comment type="caution">
    <text evidence="9">The sequence shown here is derived from an EMBL/GenBank/DDBJ whole genome shotgun (WGS) entry which is preliminary data.</text>
</comment>
<dbReference type="Pfam" id="PF00931">
    <property type="entry name" value="NB-ARC"/>
    <property type="match status" value="1"/>
</dbReference>
<dbReference type="Gene3D" id="3.40.50.300">
    <property type="entry name" value="P-loop containing nucleotide triphosphate hydrolases"/>
    <property type="match status" value="1"/>
</dbReference>
<dbReference type="Gene3D" id="3.80.10.10">
    <property type="entry name" value="Ribonuclease Inhibitor"/>
    <property type="match status" value="1"/>
</dbReference>
<feature type="domain" description="Disease resistance N-terminal" evidence="6">
    <location>
        <begin position="5"/>
        <end position="98"/>
    </location>
</feature>
<evidence type="ECO:0000256" key="2">
    <source>
        <dbReference type="ARBA" id="ARBA00022741"/>
    </source>
</evidence>
<dbReference type="PANTHER" id="PTHR36766">
    <property type="entry name" value="PLANT BROAD-SPECTRUM MILDEW RESISTANCE PROTEIN RPW8"/>
    <property type="match status" value="1"/>
</dbReference>
<evidence type="ECO:0000259" key="7">
    <source>
        <dbReference type="Pfam" id="PF23559"/>
    </source>
</evidence>